<dbReference type="PANTHER" id="PTHR31744">
    <property type="entry name" value="PROTEIN CUP-SHAPED COTYLEDON 2-RELATED"/>
    <property type="match status" value="1"/>
</dbReference>
<feature type="region of interest" description="Disordered" evidence="5">
    <location>
        <begin position="173"/>
        <end position="197"/>
    </location>
</feature>
<dbReference type="KEGG" id="nnu:104601693"/>
<feature type="region of interest" description="Disordered" evidence="5">
    <location>
        <begin position="372"/>
        <end position="392"/>
    </location>
</feature>
<dbReference type="RefSeq" id="XP_010263433.1">
    <property type="nucleotide sequence ID" value="XM_010265131.1"/>
</dbReference>
<dbReference type="GO" id="GO:0003677">
    <property type="term" value="F:DNA binding"/>
    <property type="evidence" value="ECO:0007669"/>
    <property type="project" value="UniProtKB-KW"/>
</dbReference>
<dbReference type="SUPFAM" id="SSF101941">
    <property type="entry name" value="NAC domain"/>
    <property type="match status" value="1"/>
</dbReference>
<dbReference type="InterPro" id="IPR003441">
    <property type="entry name" value="NAC-dom"/>
</dbReference>
<protein>
    <submittedName>
        <fullName evidence="8">NAC domain-containing protein 43-like</fullName>
    </submittedName>
</protein>
<dbReference type="Gene3D" id="2.170.150.80">
    <property type="entry name" value="NAC domain"/>
    <property type="match status" value="1"/>
</dbReference>
<keyword evidence="7" id="KW-1185">Reference proteome</keyword>
<proteinExistence type="predicted"/>
<evidence type="ECO:0000313" key="8">
    <source>
        <dbReference type="RefSeq" id="XP_010263433.1"/>
    </source>
</evidence>
<dbReference type="InParanoid" id="A0A1U8ALA5"/>
<dbReference type="PROSITE" id="PS51005">
    <property type="entry name" value="NAC"/>
    <property type="match status" value="1"/>
</dbReference>
<keyword evidence="4" id="KW-0539">Nucleus</keyword>
<feature type="domain" description="NAC" evidence="6">
    <location>
        <begin position="11"/>
        <end position="169"/>
    </location>
</feature>
<dbReference type="OrthoDB" id="1922833at2759"/>
<dbReference type="AlphaFoldDB" id="A0A1U8ALA5"/>
<feature type="compositionally biased region" description="Polar residues" evidence="5">
    <location>
        <begin position="177"/>
        <end position="197"/>
    </location>
</feature>
<evidence type="ECO:0000256" key="2">
    <source>
        <dbReference type="ARBA" id="ARBA00023125"/>
    </source>
</evidence>
<dbReference type="Pfam" id="PF02365">
    <property type="entry name" value="NAM"/>
    <property type="match status" value="1"/>
</dbReference>
<evidence type="ECO:0000256" key="3">
    <source>
        <dbReference type="ARBA" id="ARBA00023163"/>
    </source>
</evidence>
<accession>A0A1U8ALA5</accession>
<dbReference type="GO" id="GO:0006355">
    <property type="term" value="P:regulation of DNA-templated transcription"/>
    <property type="evidence" value="ECO:0007669"/>
    <property type="project" value="InterPro"/>
</dbReference>
<evidence type="ECO:0000256" key="4">
    <source>
        <dbReference type="ARBA" id="ARBA00023242"/>
    </source>
</evidence>
<evidence type="ECO:0000259" key="6">
    <source>
        <dbReference type="PROSITE" id="PS51005"/>
    </source>
</evidence>
<dbReference type="eggNOG" id="ENOG502QSBA">
    <property type="taxonomic scope" value="Eukaryota"/>
</dbReference>
<keyword evidence="1" id="KW-0805">Transcription regulation</keyword>
<dbReference type="FunCoup" id="A0A1U8ALA5">
    <property type="interactions" value="2"/>
</dbReference>
<dbReference type="Proteomes" id="UP000189703">
    <property type="component" value="Unplaced"/>
</dbReference>
<gene>
    <name evidence="8" type="primary">LOC104601693</name>
</gene>
<dbReference type="GeneID" id="104601693"/>
<sequence length="392" mass="44700">MSVSVNGQSQVPPGFRFHPTEEELLHYYLWKKVTHEKIDFNVIREVDLNKLEPWDIQEKCKIGSSPQDDWYFFSHNHKKYPTGMRTNRATRTGFWKVTGRDKVIYGNSTRIGMRKTLVFYKGRAPNGQKSHWIMHEYRLHDHSIDTNASSPAGETIQEEGWVVCRVFKQKSPRRNLGSRNNPSVNVHASTCTSNSNMKGRSMEQMMTKINQQESQTDENVNDNATTNSDMRLLRPIEMAINNGFPEELSLTQQLQAPESPVLPSLEEEKTEFDLIQLGGSPQASYQPIRLKTLHLLNDTDPSVTNQDSNNVNMVCRITEPGLSKWAAMDQLIAFHLNGPAETCKQLACFSMAFCSAPDYNLQLPQLHDLNGSTQHTHTSKDPNSDIDLWSFT</sequence>
<reference evidence="8" key="1">
    <citation type="submission" date="2025-08" db="UniProtKB">
        <authorList>
            <consortium name="RefSeq"/>
        </authorList>
    </citation>
    <scope>IDENTIFICATION</scope>
</reference>
<name>A0A1U8ALA5_NELNU</name>
<keyword evidence="2" id="KW-0238">DNA-binding</keyword>
<evidence type="ECO:0000256" key="5">
    <source>
        <dbReference type="SAM" id="MobiDB-lite"/>
    </source>
</evidence>
<evidence type="ECO:0000256" key="1">
    <source>
        <dbReference type="ARBA" id="ARBA00023015"/>
    </source>
</evidence>
<keyword evidence="3" id="KW-0804">Transcription</keyword>
<dbReference type="PANTHER" id="PTHR31744:SF221">
    <property type="entry name" value="NAC DOMAIN-CONTAINING PROTEIN 43-LIKE"/>
    <property type="match status" value="1"/>
</dbReference>
<organism evidence="7 8">
    <name type="scientific">Nelumbo nucifera</name>
    <name type="common">Sacred lotus</name>
    <dbReference type="NCBI Taxonomy" id="4432"/>
    <lineage>
        <taxon>Eukaryota</taxon>
        <taxon>Viridiplantae</taxon>
        <taxon>Streptophyta</taxon>
        <taxon>Embryophyta</taxon>
        <taxon>Tracheophyta</taxon>
        <taxon>Spermatophyta</taxon>
        <taxon>Magnoliopsida</taxon>
        <taxon>Proteales</taxon>
        <taxon>Nelumbonaceae</taxon>
        <taxon>Nelumbo</taxon>
    </lineage>
</organism>
<evidence type="ECO:0000313" key="7">
    <source>
        <dbReference type="Proteomes" id="UP000189703"/>
    </source>
</evidence>
<dbReference type="InterPro" id="IPR036093">
    <property type="entry name" value="NAC_dom_sf"/>
</dbReference>